<feature type="chain" id="PRO_5038592443" description="SLH domain-containing protein" evidence="2">
    <location>
        <begin position="32"/>
        <end position="1044"/>
    </location>
</feature>
<dbReference type="GO" id="GO:0042597">
    <property type="term" value="C:periplasmic space"/>
    <property type="evidence" value="ECO:0007669"/>
    <property type="project" value="InterPro"/>
</dbReference>
<keyword evidence="5" id="KW-1185">Reference proteome</keyword>
<feature type="domain" description="SLH" evidence="3">
    <location>
        <begin position="155"/>
        <end position="217"/>
    </location>
</feature>
<evidence type="ECO:0000313" key="5">
    <source>
        <dbReference type="Proteomes" id="UP000789845"/>
    </source>
</evidence>
<dbReference type="Proteomes" id="UP000789845">
    <property type="component" value="Unassembled WGS sequence"/>
</dbReference>
<feature type="signal peptide" evidence="2">
    <location>
        <begin position="1"/>
        <end position="31"/>
    </location>
</feature>
<dbReference type="InterPro" id="IPR014755">
    <property type="entry name" value="Cu-Rt/internalin_Ig-like"/>
</dbReference>
<dbReference type="Pfam" id="PF04234">
    <property type="entry name" value="CopC"/>
    <property type="match status" value="1"/>
</dbReference>
<dbReference type="AlphaFoldDB" id="A0A9C7G628"/>
<dbReference type="PROSITE" id="PS51318">
    <property type="entry name" value="TAT"/>
    <property type="match status" value="1"/>
</dbReference>
<dbReference type="RefSeq" id="WP_230494898.1">
    <property type="nucleotide sequence ID" value="NZ_CAKJTG010000002.1"/>
</dbReference>
<name>A0A9C7G628_9BACI</name>
<sequence length="1044" mass="108757">MAYQPKSYRKFLAGTISAAVVASAVAPAASAAEVKFPDLAGLDQETTTAIEALVGLGVIVGQPDGKFAPNKTINRGQAAEMTVKALPNVEPKANPTGKVFEDLSADSYYAKFAEALAEAKLIPAGGKFAAGTDMTREAMAVALVTGFGLKDNGKAVEVKDLDKASAESRAAIKILAQHGLTKLLDGNFNPADAVKRSQFALFFYRAVAASAVTAEVAEIKSVNETTLEVKVKGSLTTVAPTDFTFDGGLTVTAAEIVPAAAADTFTTVKLTTSKQEAGKTYKLVTFKGTEVKTEVKVVVPSTVATVTGVTTNNLKEVTVNFSSKVAATDASKLATNYVVNVTAGTNPGAKTVSKVTLAADGLSAVLTLEGNLSQQNAVDVTVKKAVGLAADETKSIVSVLDTTIPTADAVTLTGPNTFTVTFSEPVQDGVAVSLNNGVYGVSKSELSADKKTLSVTLSASTLPEGTYNVKVDGFKDFANFAGVSKTFAVEYKKDVTVPTVELVSASQTQVTVKFNKPVFYNGAELTEEFFYHTYSAWKPVKAVSTDGGQTYVLSFKDESDLTQDYYLPVGTSTVTVLAKSGDKVVKDAWGNVMAADAKLTATVTADSEAPTVKSVTAKSESKVEVVFSEDVTLASDSLTVKDSAGKVVTGYTVTYTTTGGVYTATLAWPDTLEGKLKGGTYTVDVKNVKDKALAPNTITAVTQSFTITDLTAPTAPTAKVVDDSATATVIYLTFGEDMATTGAGSVVESSNYRLDNKVLPTGSKVELFGSSKKVKITLPKTAGLVGTSKLAVGQLADANGNKMENFSTPVLLEADTAAKEFTAAAVGVQKLQLVVAGEITTVTADGILVTYVGRAGAADQTVAAIDSVVYNPTTDKTTITVTTKEVVKLANTSQVEANKLIVKIVDNKLATITGKKLVDVAPVAETKVADKMAASVIANGIYDDATAGSKAFVIEFNENLDQTSPFFYANDLVVTKADGTALVAGIDYTTTVSGSELHVTITGEVGKFKVKSKDAITYTKDAQGNIVNVFTTVVDVEVDVDPVK</sequence>
<evidence type="ECO:0000256" key="1">
    <source>
        <dbReference type="ARBA" id="ARBA00022729"/>
    </source>
</evidence>
<organism evidence="4 5">
    <name type="scientific">Pseudoneobacillus rhizosphaerae</name>
    <dbReference type="NCBI Taxonomy" id="2880968"/>
    <lineage>
        <taxon>Bacteria</taxon>
        <taxon>Bacillati</taxon>
        <taxon>Bacillota</taxon>
        <taxon>Bacilli</taxon>
        <taxon>Bacillales</taxon>
        <taxon>Bacillaceae</taxon>
        <taxon>Pseudoneobacillus</taxon>
    </lineage>
</organism>
<dbReference type="InterPro" id="IPR001119">
    <property type="entry name" value="SLH_dom"/>
</dbReference>
<comment type="caution">
    <text evidence="4">The sequence shown here is derived from an EMBL/GenBank/DDBJ whole genome shotgun (WGS) entry which is preliminary data.</text>
</comment>
<reference evidence="4" key="1">
    <citation type="submission" date="2021-10" db="EMBL/GenBank/DDBJ databases">
        <authorList>
            <person name="Criscuolo A."/>
        </authorList>
    </citation>
    <scope>NUCLEOTIDE SEQUENCE</scope>
    <source>
        <strain evidence="4">CIP111885</strain>
    </source>
</reference>
<dbReference type="Gene3D" id="2.60.40.1220">
    <property type="match status" value="4"/>
</dbReference>
<evidence type="ECO:0000259" key="3">
    <source>
        <dbReference type="PROSITE" id="PS51272"/>
    </source>
</evidence>
<gene>
    <name evidence="4" type="ORF">NEOCIP111885_00297</name>
</gene>
<evidence type="ECO:0000256" key="2">
    <source>
        <dbReference type="SAM" id="SignalP"/>
    </source>
</evidence>
<dbReference type="EMBL" id="CAKJTG010000002">
    <property type="protein sequence ID" value="CAG9606609.1"/>
    <property type="molecule type" value="Genomic_DNA"/>
</dbReference>
<keyword evidence="1 2" id="KW-0732">Signal</keyword>
<feature type="domain" description="SLH" evidence="3">
    <location>
        <begin position="33"/>
        <end position="96"/>
    </location>
</feature>
<accession>A0A9C7G628</accession>
<protein>
    <recommendedName>
        <fullName evidence="3">SLH domain-containing protein</fullName>
    </recommendedName>
</protein>
<dbReference type="Pfam" id="PF00395">
    <property type="entry name" value="SLH"/>
    <property type="match status" value="2"/>
</dbReference>
<dbReference type="InterPro" id="IPR007348">
    <property type="entry name" value="CopC_dom"/>
</dbReference>
<dbReference type="GO" id="GO:0005507">
    <property type="term" value="F:copper ion binding"/>
    <property type="evidence" value="ECO:0007669"/>
    <property type="project" value="InterPro"/>
</dbReference>
<dbReference type="GO" id="GO:0046688">
    <property type="term" value="P:response to copper ion"/>
    <property type="evidence" value="ECO:0007669"/>
    <property type="project" value="InterPro"/>
</dbReference>
<dbReference type="PROSITE" id="PS51272">
    <property type="entry name" value="SLH"/>
    <property type="match status" value="2"/>
</dbReference>
<evidence type="ECO:0000313" key="4">
    <source>
        <dbReference type="EMBL" id="CAG9606609.1"/>
    </source>
</evidence>
<proteinExistence type="predicted"/>
<dbReference type="InterPro" id="IPR006311">
    <property type="entry name" value="TAT_signal"/>
</dbReference>